<evidence type="ECO:0000313" key="4">
    <source>
        <dbReference type="Proteomes" id="UP000432015"/>
    </source>
</evidence>
<organism evidence="3 4">
    <name type="scientific">Actinomadura litoris</name>
    <dbReference type="NCBI Taxonomy" id="2678616"/>
    <lineage>
        <taxon>Bacteria</taxon>
        <taxon>Bacillati</taxon>
        <taxon>Actinomycetota</taxon>
        <taxon>Actinomycetes</taxon>
        <taxon>Streptosporangiales</taxon>
        <taxon>Thermomonosporaceae</taxon>
        <taxon>Actinomadura</taxon>
    </lineage>
</organism>
<dbReference type="InterPro" id="IPR029058">
    <property type="entry name" value="AB_hydrolase_fold"/>
</dbReference>
<dbReference type="InterPro" id="IPR051411">
    <property type="entry name" value="Polyketide_trans_af380"/>
</dbReference>
<evidence type="ECO:0000259" key="2">
    <source>
        <dbReference type="Pfam" id="PF02129"/>
    </source>
</evidence>
<feature type="domain" description="Xaa-Pro dipeptidyl-peptidase-like" evidence="2">
    <location>
        <begin position="82"/>
        <end position="227"/>
    </location>
</feature>
<gene>
    <name evidence="3" type="ORF">GNZ18_11565</name>
</gene>
<dbReference type="Pfam" id="PF02129">
    <property type="entry name" value="Peptidase_S15"/>
    <property type="match status" value="1"/>
</dbReference>
<dbReference type="Gene3D" id="3.40.50.1820">
    <property type="entry name" value="alpha/beta hydrolase"/>
    <property type="match status" value="1"/>
</dbReference>
<protein>
    <submittedName>
        <fullName evidence="3">Alpha/beta fold hydrolase</fullName>
    </submittedName>
</protein>
<comment type="caution">
    <text evidence="3">The sequence shown here is derived from an EMBL/GenBank/DDBJ whole genome shotgun (WGS) entry which is preliminary data.</text>
</comment>
<dbReference type="Proteomes" id="UP000432015">
    <property type="component" value="Unassembled WGS sequence"/>
</dbReference>
<keyword evidence="4" id="KW-1185">Reference proteome</keyword>
<dbReference type="AlphaFoldDB" id="A0A7K1KZ64"/>
<evidence type="ECO:0000313" key="3">
    <source>
        <dbReference type="EMBL" id="MUN37236.1"/>
    </source>
</evidence>
<feature type="region of interest" description="Disordered" evidence="1">
    <location>
        <begin position="1"/>
        <end position="43"/>
    </location>
</feature>
<dbReference type="PANTHER" id="PTHR47751">
    <property type="entry name" value="SUPERFAMILY HYDROLASE, PUTATIVE (AFU_ORTHOLOGUE AFUA_2G16580)-RELATED"/>
    <property type="match status" value="1"/>
</dbReference>
<dbReference type="GO" id="GO:0016787">
    <property type="term" value="F:hydrolase activity"/>
    <property type="evidence" value="ECO:0007669"/>
    <property type="project" value="UniProtKB-KW"/>
</dbReference>
<reference evidence="3 4" key="1">
    <citation type="submission" date="2019-11" db="EMBL/GenBank/DDBJ databases">
        <authorList>
            <person name="Cao P."/>
        </authorList>
    </citation>
    <scope>NUCLEOTIDE SEQUENCE [LARGE SCALE GENOMIC DNA]</scope>
    <source>
        <strain evidence="3 4">NEAU-AAG5</strain>
    </source>
</reference>
<proteinExistence type="predicted"/>
<dbReference type="SUPFAM" id="SSF53474">
    <property type="entry name" value="alpha/beta-Hydrolases"/>
    <property type="match status" value="1"/>
</dbReference>
<dbReference type="Gene3D" id="1.10.10.800">
    <property type="match status" value="1"/>
</dbReference>
<dbReference type="PANTHER" id="PTHR47751:SF2">
    <property type="entry name" value="DLTD N-TERMINAL DOMAIN PROTEIN (AFU_ORTHOLOGUE AFUA_8G00380)-RELATED"/>
    <property type="match status" value="1"/>
</dbReference>
<name>A0A7K1KZ64_9ACTN</name>
<sequence length="371" mass="40408">MSTQRGVSRAGRPLPRFGSSLADGTSAARRRGQDRPGHYPDSPGLGYVHYPCIRPHKVGCRDPREDQGAGMAEPRAVTVPSDGDRLSGLLYVPDAPGPHPAVVLAGGWCYVKEVAQPLFAEVFAEAGIAALVVDYRHFGDSTGTPRRHIDPWRQIEDYRNAISYLQGRDDIDADRIGAWGISYSGGHVLILGAVDPRVRAVCSVVPVIDGWDNLRLSHGTVSFRALRAALAEARARLFETGEHTYIDHQPVALGAVGTFPFPASRDTFARIKATEAPGYVGDATAQSTEMLLAYSVRPFLSRLVATPTLMCVAEGDDHTHWDLAAEAFDAIPGPRKKFHVVPRSTHLTLYEDVEVRRQTATVAAAWFTDHL</sequence>
<accession>A0A7K1KZ64</accession>
<dbReference type="EMBL" id="WOFH01000004">
    <property type="protein sequence ID" value="MUN37236.1"/>
    <property type="molecule type" value="Genomic_DNA"/>
</dbReference>
<evidence type="ECO:0000256" key="1">
    <source>
        <dbReference type="SAM" id="MobiDB-lite"/>
    </source>
</evidence>
<keyword evidence="3" id="KW-0378">Hydrolase</keyword>
<dbReference type="InterPro" id="IPR000383">
    <property type="entry name" value="Xaa-Pro-like_dom"/>
</dbReference>